<dbReference type="CDD" id="cd09599">
    <property type="entry name" value="M1_LTA4H"/>
    <property type="match status" value="1"/>
</dbReference>
<dbReference type="GO" id="GO:0008270">
    <property type="term" value="F:zinc ion binding"/>
    <property type="evidence" value="ECO:0007669"/>
    <property type="project" value="InterPro"/>
</dbReference>
<dbReference type="InterPro" id="IPR049980">
    <property type="entry name" value="LTA4H_cat"/>
</dbReference>
<accession>A0A6N6RI00</accession>
<evidence type="ECO:0000256" key="12">
    <source>
        <dbReference type="PIRSR" id="PIRSR634015-1"/>
    </source>
</evidence>
<evidence type="ECO:0000256" key="1">
    <source>
        <dbReference type="ARBA" id="ARBA00000098"/>
    </source>
</evidence>
<dbReference type="InterPro" id="IPR016024">
    <property type="entry name" value="ARM-type_fold"/>
</dbReference>
<keyword evidence="6" id="KW-0963">Cytoplasm</keyword>
<evidence type="ECO:0000256" key="14">
    <source>
        <dbReference type="PIRSR" id="PIRSR634015-3"/>
    </source>
</evidence>
<evidence type="ECO:0000256" key="8">
    <source>
        <dbReference type="ARBA" id="ARBA00022723"/>
    </source>
</evidence>
<dbReference type="Gene3D" id="3.30.2010.30">
    <property type="match status" value="1"/>
</dbReference>
<dbReference type="Pfam" id="PF09127">
    <property type="entry name" value="Leuk-A4-hydro_C"/>
    <property type="match status" value="1"/>
</dbReference>
<feature type="binding site" evidence="13">
    <location>
        <begin position="577"/>
        <end position="579"/>
    </location>
    <ligand>
        <name>a peptide</name>
        <dbReference type="ChEBI" id="CHEBI:60466"/>
    </ligand>
</feature>
<dbReference type="PANTHER" id="PTHR45726:SF3">
    <property type="entry name" value="LEUKOTRIENE A-4 HYDROLASE"/>
    <property type="match status" value="1"/>
</dbReference>
<dbReference type="SUPFAM" id="SSF48371">
    <property type="entry name" value="ARM repeat"/>
    <property type="match status" value="1"/>
</dbReference>
<dbReference type="GO" id="GO:0008237">
    <property type="term" value="F:metallopeptidase activity"/>
    <property type="evidence" value="ECO:0007669"/>
    <property type="project" value="UniProtKB-KW"/>
</dbReference>
<evidence type="ECO:0000256" key="7">
    <source>
        <dbReference type="ARBA" id="ARBA00022670"/>
    </source>
</evidence>
<keyword evidence="7" id="KW-0645">Protease</keyword>
<feature type="active site" description="Proton donor" evidence="12">
    <location>
        <position position="406"/>
    </location>
</feature>
<keyword evidence="9" id="KW-0378">Hydrolase</keyword>
<dbReference type="Pfam" id="PF17900">
    <property type="entry name" value="Peptidase_M1_N"/>
    <property type="match status" value="1"/>
</dbReference>
<feature type="binding site" evidence="13">
    <location>
        <begin position="160"/>
        <end position="162"/>
    </location>
    <ligand>
        <name>a peptide</name>
        <dbReference type="ChEBI" id="CHEBI:60466"/>
    </ligand>
</feature>
<dbReference type="Proteomes" id="UP000468650">
    <property type="component" value="Unassembled WGS sequence"/>
</dbReference>
<dbReference type="GO" id="GO:0005737">
    <property type="term" value="C:cytoplasm"/>
    <property type="evidence" value="ECO:0007669"/>
    <property type="project" value="UniProtKB-SubCell"/>
</dbReference>
<dbReference type="AlphaFoldDB" id="A0A6N6RI00"/>
<dbReference type="FunFam" id="3.30.2010.30:FF:000001">
    <property type="entry name" value="Leukotriene A(4) hydrolase"/>
    <property type="match status" value="1"/>
</dbReference>
<dbReference type="EC" id="3.4.11.2" evidence="4"/>
<gene>
    <name evidence="16" type="ORF">F8C67_04835</name>
</gene>
<dbReference type="Pfam" id="PF01433">
    <property type="entry name" value="Peptidase_M1"/>
    <property type="match status" value="1"/>
</dbReference>
<comment type="caution">
    <text evidence="16">The sequence shown here is derived from an EMBL/GenBank/DDBJ whole genome shotgun (WGS) entry which is preliminary data.</text>
</comment>
<comment type="cofactor">
    <cofactor evidence="14">
        <name>Zn(2+)</name>
        <dbReference type="ChEBI" id="CHEBI:29105"/>
    </cofactor>
    <text evidence="14">Binds 1 zinc ion per subunit.</text>
</comment>
<evidence type="ECO:0000256" key="3">
    <source>
        <dbReference type="ARBA" id="ARBA00010136"/>
    </source>
</evidence>
<dbReference type="GO" id="GO:0016285">
    <property type="term" value="F:alanyl aminopeptidase activity"/>
    <property type="evidence" value="ECO:0007669"/>
    <property type="project" value="UniProtKB-EC"/>
</dbReference>
<dbReference type="InterPro" id="IPR014782">
    <property type="entry name" value="Peptidase_M1_dom"/>
</dbReference>
<dbReference type="SUPFAM" id="SSF55486">
    <property type="entry name" value="Metalloproteases ('zincins'), catalytic domain"/>
    <property type="match status" value="1"/>
</dbReference>
<keyword evidence="10 14" id="KW-0862">Zinc</keyword>
<evidence type="ECO:0000256" key="13">
    <source>
        <dbReference type="PIRSR" id="PIRSR634015-2"/>
    </source>
</evidence>
<evidence type="ECO:0000259" key="15">
    <source>
        <dbReference type="SMART" id="SM01263"/>
    </source>
</evidence>
<comment type="subcellular location">
    <subcellularLocation>
        <location evidence="2">Cytoplasm</location>
    </subcellularLocation>
</comment>
<dbReference type="InterPro" id="IPR045357">
    <property type="entry name" value="Aminopeptidase_N-like_N"/>
</dbReference>
<dbReference type="SUPFAM" id="SSF63737">
    <property type="entry name" value="Leukotriene A4 hydrolase N-terminal domain"/>
    <property type="match status" value="1"/>
</dbReference>
<evidence type="ECO:0000256" key="5">
    <source>
        <dbReference type="ARBA" id="ARBA00015611"/>
    </source>
</evidence>
<dbReference type="Gene3D" id="2.60.40.1730">
    <property type="entry name" value="tricorn interacting facor f3 domain"/>
    <property type="match status" value="1"/>
</dbReference>
<dbReference type="InterPro" id="IPR034015">
    <property type="entry name" value="M1_LTA4H"/>
</dbReference>
<dbReference type="RefSeq" id="WP_151666676.1">
    <property type="nucleotide sequence ID" value="NZ_WBVO01000002.1"/>
</dbReference>
<feature type="binding site" evidence="14">
    <location>
        <position position="317"/>
    </location>
    <ligand>
        <name>Zn(2+)</name>
        <dbReference type="ChEBI" id="CHEBI:29105"/>
        <note>catalytic</note>
    </ligand>
</feature>
<evidence type="ECO:0000256" key="9">
    <source>
        <dbReference type="ARBA" id="ARBA00022801"/>
    </source>
</evidence>
<dbReference type="PRINTS" id="PR00756">
    <property type="entry name" value="ALADIPTASE"/>
</dbReference>
<dbReference type="PROSITE" id="PS51257">
    <property type="entry name" value="PROKAR_LIPOPROTEIN"/>
    <property type="match status" value="1"/>
</dbReference>
<evidence type="ECO:0000256" key="11">
    <source>
        <dbReference type="ARBA" id="ARBA00023049"/>
    </source>
</evidence>
<sequence>MKKLALLAAVAMVACQSPSDKNTDSTSGDMNQKYAEDIHSFSKPNEAAVKHLDITLDVDFETKMITGIADWTIETAEGAEEIIFDTDMLDIESVSTNDGGEVEFTLGTEDEIMGVPLVVPITSSTEHVVITYKTSPDAKALQWLDPEQTSSKTAPFLLTQSQAILARTWIPCQDGPGIRFTYNADVSTRADLMPVMSAGGNPTELSENGTYHFEMPQAIPSYLMALAIGDIEFRAIGENTGVYAEPNIVEDAAWEFADIDAMITAAESLYGPYAWGRYDIIVLPASFPFGGMENPRITFATPTILAGDRSLVSLVAHELAHSWSGNLVTNATWNDFWLNEGFTVYFEQRIMEEVYGRDYSEMLASLSHEGLKDEVAEFMKEHPNDTKLAIDLTDRNPDDGVTTIAYDKGYHFLRLVEETVGRDRFDSFLKNYFKTHAFEVMTTGQFVALLKEDLLTEEEVASIGVDKWIYETGLPENAPVPSPARFENVDKAVAMFMENGEFLATETTDEWSTHEWLRFIHGLEGATLAQVQAADEKYGFTQSGNSEILAAWFQPAIRAGYEPVKPVVENFLINVGRRKFLTPTYRAMLESDKSDWAMNVYTKARPNYHAVARETMDHLLNYEG</sequence>
<dbReference type="OrthoDB" id="100605at2"/>
<evidence type="ECO:0000313" key="16">
    <source>
        <dbReference type="EMBL" id="KAB2814008.1"/>
    </source>
</evidence>
<comment type="catalytic activity">
    <reaction evidence="1">
        <text>Release of an N-terminal amino acid, Xaa-|-Yaa- from a peptide, amide or arylamide. Xaa is preferably Ala, but may be most amino acids including Pro (slow action). When a terminal hydrophobic residue is followed by a prolyl residue, the two may be released as an intact Xaa-Pro dipeptide.</text>
        <dbReference type="EC" id="3.4.11.2"/>
    </reaction>
</comment>
<comment type="similarity">
    <text evidence="3">Belongs to the peptidase M1 family.</text>
</comment>
<dbReference type="GO" id="GO:0006508">
    <property type="term" value="P:proteolysis"/>
    <property type="evidence" value="ECO:0007669"/>
    <property type="project" value="UniProtKB-KW"/>
</dbReference>
<dbReference type="InterPro" id="IPR042097">
    <property type="entry name" value="Aminopeptidase_N-like_N_sf"/>
</dbReference>
<keyword evidence="17" id="KW-1185">Reference proteome</keyword>
<evidence type="ECO:0000256" key="4">
    <source>
        <dbReference type="ARBA" id="ARBA00012564"/>
    </source>
</evidence>
<feature type="binding site" evidence="14">
    <location>
        <position position="321"/>
    </location>
    <ligand>
        <name>Zn(2+)</name>
        <dbReference type="ChEBI" id="CHEBI:29105"/>
        <note>catalytic</note>
    </ligand>
</feature>
<dbReference type="PANTHER" id="PTHR45726">
    <property type="entry name" value="LEUKOTRIENE A-4 HYDROLASE"/>
    <property type="match status" value="1"/>
</dbReference>
<dbReference type="SMART" id="SM01263">
    <property type="entry name" value="Leuk-A4-hydro_C"/>
    <property type="match status" value="1"/>
</dbReference>
<organism evidence="16 17">
    <name type="scientific">Phaeocystidibacter luteus</name>
    <dbReference type="NCBI Taxonomy" id="911197"/>
    <lineage>
        <taxon>Bacteria</taxon>
        <taxon>Pseudomonadati</taxon>
        <taxon>Bacteroidota</taxon>
        <taxon>Flavobacteriia</taxon>
        <taxon>Flavobacteriales</taxon>
        <taxon>Phaeocystidibacteraceae</taxon>
        <taxon>Phaeocystidibacter</taxon>
    </lineage>
</organism>
<dbReference type="Gene3D" id="1.25.40.320">
    <property type="entry name" value="Peptidase M1, leukotriene A4 hydrolase/aminopeptidase C-terminal domain"/>
    <property type="match status" value="1"/>
</dbReference>
<dbReference type="InterPro" id="IPR038502">
    <property type="entry name" value="M1_LTA-4_hydro/amino_C_sf"/>
</dbReference>
<keyword evidence="8 14" id="KW-0479">Metal-binding</keyword>
<feature type="active site" description="Proton acceptor" evidence="12">
    <location>
        <position position="318"/>
    </location>
</feature>
<evidence type="ECO:0000256" key="6">
    <source>
        <dbReference type="ARBA" id="ARBA00022490"/>
    </source>
</evidence>
<name>A0A6N6RI00_9FLAO</name>
<evidence type="ECO:0000256" key="2">
    <source>
        <dbReference type="ARBA" id="ARBA00004496"/>
    </source>
</evidence>
<keyword evidence="11" id="KW-0482">Metalloprotease</keyword>
<dbReference type="Gene3D" id="1.10.390.10">
    <property type="entry name" value="Neutral Protease Domain 2"/>
    <property type="match status" value="1"/>
</dbReference>
<dbReference type="InterPro" id="IPR001930">
    <property type="entry name" value="Peptidase_M1"/>
</dbReference>
<protein>
    <recommendedName>
        <fullName evidence="5">Aminopeptidase N</fullName>
        <ecNumber evidence="4">3.4.11.2</ecNumber>
    </recommendedName>
</protein>
<proteinExistence type="inferred from homology"/>
<feature type="binding site" evidence="13">
    <location>
        <begin position="288"/>
        <end position="293"/>
    </location>
    <ligand>
        <name>a peptide</name>
        <dbReference type="ChEBI" id="CHEBI:60466"/>
    </ligand>
</feature>
<dbReference type="EMBL" id="WBVO01000002">
    <property type="protein sequence ID" value="KAB2814008.1"/>
    <property type="molecule type" value="Genomic_DNA"/>
</dbReference>
<reference evidence="16 17" key="1">
    <citation type="submission" date="2019-09" db="EMBL/GenBank/DDBJ databases">
        <title>Genomes of family Cryomorphaceae.</title>
        <authorList>
            <person name="Bowman J.P."/>
        </authorList>
    </citation>
    <scope>NUCLEOTIDE SEQUENCE [LARGE SCALE GENOMIC DNA]</scope>
    <source>
        <strain evidence="16 17">LMG 25704</strain>
    </source>
</reference>
<dbReference type="InterPro" id="IPR027268">
    <property type="entry name" value="Peptidase_M4/M1_CTD_sf"/>
</dbReference>
<dbReference type="InterPro" id="IPR015211">
    <property type="entry name" value="Peptidase_M1_C"/>
</dbReference>
<evidence type="ECO:0000256" key="10">
    <source>
        <dbReference type="ARBA" id="ARBA00022833"/>
    </source>
</evidence>
<feature type="binding site" evidence="14">
    <location>
        <position position="340"/>
    </location>
    <ligand>
        <name>Zn(2+)</name>
        <dbReference type="ChEBI" id="CHEBI:29105"/>
        <note>catalytic</note>
    </ligand>
</feature>
<evidence type="ECO:0000313" key="17">
    <source>
        <dbReference type="Proteomes" id="UP000468650"/>
    </source>
</evidence>
<feature type="domain" description="Peptidase M1 leukotriene A4 hydrolase/aminopeptidase C-terminal" evidence="15">
    <location>
        <begin position="482"/>
        <end position="620"/>
    </location>
</feature>